<evidence type="ECO:0000256" key="1">
    <source>
        <dbReference type="ARBA" id="ARBA00022679"/>
    </source>
</evidence>
<keyword evidence="1 2" id="KW-0808">Transferase</keyword>
<dbReference type="RefSeq" id="WP_121154022.1">
    <property type="nucleotide sequence ID" value="NZ_CP032829.1"/>
</dbReference>
<dbReference type="OrthoDB" id="9777193at2"/>
<gene>
    <name evidence="2" type="ORF">D3Y57_15475</name>
</gene>
<reference evidence="2 3" key="1">
    <citation type="submission" date="2018-09" db="EMBL/GenBank/DDBJ databases">
        <title>Sphingomonas peninsula sp. nov., isolated from fildes peninsula, Antarctic soil.</title>
        <authorList>
            <person name="Yingchao G."/>
        </authorList>
    </citation>
    <scope>NUCLEOTIDE SEQUENCE [LARGE SCALE GENOMIC DNA]</scope>
    <source>
        <strain evidence="2 3">YZ-8</strain>
    </source>
</reference>
<dbReference type="Gene3D" id="3.40.1080.10">
    <property type="entry name" value="Glutaconate Coenzyme A-transferase"/>
    <property type="match status" value="1"/>
</dbReference>
<dbReference type="GO" id="GO:0008410">
    <property type="term" value="F:CoA-transferase activity"/>
    <property type="evidence" value="ECO:0007669"/>
    <property type="project" value="InterPro"/>
</dbReference>
<dbReference type="PANTHER" id="PTHR13707">
    <property type="entry name" value="KETOACID-COENZYME A TRANSFERASE"/>
    <property type="match status" value="1"/>
</dbReference>
<dbReference type="EMBL" id="CP032829">
    <property type="protein sequence ID" value="AYJ87083.1"/>
    <property type="molecule type" value="Genomic_DNA"/>
</dbReference>
<evidence type="ECO:0000313" key="2">
    <source>
        <dbReference type="EMBL" id="AYJ87083.1"/>
    </source>
</evidence>
<evidence type="ECO:0000313" key="3">
    <source>
        <dbReference type="Proteomes" id="UP000276254"/>
    </source>
</evidence>
<organism evidence="2 3">
    <name type="scientific">Sphingomonas paeninsulae</name>
    <dbReference type="NCBI Taxonomy" id="2319844"/>
    <lineage>
        <taxon>Bacteria</taxon>
        <taxon>Pseudomonadati</taxon>
        <taxon>Pseudomonadota</taxon>
        <taxon>Alphaproteobacteria</taxon>
        <taxon>Sphingomonadales</taxon>
        <taxon>Sphingomonadaceae</taxon>
        <taxon>Sphingomonas</taxon>
    </lineage>
</organism>
<proteinExistence type="predicted"/>
<dbReference type="KEGG" id="spha:D3Y57_15475"/>
<keyword evidence="3" id="KW-1185">Reference proteome</keyword>
<dbReference type="Gene3D" id="3.30.30.40">
    <property type="match status" value="1"/>
</dbReference>
<sequence>MTTTFDKRLTAEAMVASLADGMTIGIGGWGPRRKPMALVRAILRSGLKDLTVVAYGGPEVGMLLAAGKIKTLIYGFVSMDVIPADPFFRHARQTGAFEARELDEGLLQWGLRAAAMRVPFLPTRTGLGSDVLTANPDFRTVTSPYDDGEVLLAMPAIKLDVALLHATKADRLGNTLTMGPDPFFDDLFARAATRTFVSADEVVERLDLDAATAKDNFYERCFVTGVVETTCGAHPTTNPPRHGWDFKAMKAYAAAAGEEGGWNAYRRDVIGTDEADYIDRMGGVATINALPLPIF</sequence>
<dbReference type="Proteomes" id="UP000276254">
    <property type="component" value="Chromosome"/>
</dbReference>
<dbReference type="Pfam" id="PF01144">
    <property type="entry name" value="CoA_trans"/>
    <property type="match status" value="1"/>
</dbReference>
<dbReference type="InterPro" id="IPR037171">
    <property type="entry name" value="NagB/RpiA_transferase-like"/>
</dbReference>
<protein>
    <submittedName>
        <fullName evidence="2">CoA transferase subunit A</fullName>
    </submittedName>
</protein>
<name>A0A494TJ94_SPHPE</name>
<dbReference type="PANTHER" id="PTHR13707:SF60">
    <property type="entry name" value="ACETATE COA-TRANSFERASE SUBUNIT ALPHA"/>
    <property type="match status" value="1"/>
</dbReference>
<dbReference type="AlphaFoldDB" id="A0A494TJ94"/>
<dbReference type="SMART" id="SM00882">
    <property type="entry name" value="CoA_trans"/>
    <property type="match status" value="1"/>
</dbReference>
<dbReference type="InterPro" id="IPR004165">
    <property type="entry name" value="CoA_trans_fam_I"/>
</dbReference>
<accession>A0A494TJ94</accession>
<dbReference type="SUPFAM" id="SSF100950">
    <property type="entry name" value="NagB/RpiA/CoA transferase-like"/>
    <property type="match status" value="1"/>
</dbReference>